<organism evidence="6 7">
    <name type="scientific">Spirosoma pollinicola</name>
    <dbReference type="NCBI Taxonomy" id="2057025"/>
    <lineage>
        <taxon>Bacteria</taxon>
        <taxon>Pseudomonadati</taxon>
        <taxon>Bacteroidota</taxon>
        <taxon>Cytophagia</taxon>
        <taxon>Cytophagales</taxon>
        <taxon>Cytophagaceae</taxon>
        <taxon>Spirosoma</taxon>
    </lineage>
</organism>
<dbReference type="Gene3D" id="1.10.8.80">
    <property type="entry name" value="Magnesium chelatase subunit I, C-Terminal domain"/>
    <property type="match status" value="1"/>
</dbReference>
<dbReference type="SUPFAM" id="SSF52540">
    <property type="entry name" value="P-loop containing nucleoside triphosphate hydrolases"/>
    <property type="match status" value="1"/>
</dbReference>
<evidence type="ECO:0000256" key="3">
    <source>
        <dbReference type="ARBA" id="ARBA00061607"/>
    </source>
</evidence>
<gene>
    <name evidence="6" type="ORF">CWM47_26230</name>
</gene>
<evidence type="ECO:0000259" key="5">
    <source>
        <dbReference type="Pfam" id="PF17863"/>
    </source>
</evidence>
<keyword evidence="7" id="KW-1185">Reference proteome</keyword>
<feature type="domain" description="ChlI/MoxR AAA lid" evidence="5">
    <location>
        <begin position="243"/>
        <end position="315"/>
    </location>
</feature>
<keyword evidence="2" id="KW-0067">ATP-binding</keyword>
<evidence type="ECO:0000313" key="7">
    <source>
        <dbReference type="Proteomes" id="UP000232883"/>
    </source>
</evidence>
<dbReference type="InterPro" id="IPR041628">
    <property type="entry name" value="ChlI/MoxR_AAA_lid"/>
</dbReference>
<name>A0A2K8Z5B1_9BACT</name>
<dbReference type="AlphaFoldDB" id="A0A2K8Z5B1"/>
<evidence type="ECO:0000256" key="1">
    <source>
        <dbReference type="ARBA" id="ARBA00022741"/>
    </source>
</evidence>
<dbReference type="GO" id="GO:0005524">
    <property type="term" value="F:ATP binding"/>
    <property type="evidence" value="ECO:0007669"/>
    <property type="project" value="UniProtKB-KW"/>
</dbReference>
<evidence type="ECO:0000259" key="4">
    <source>
        <dbReference type="Pfam" id="PF07726"/>
    </source>
</evidence>
<comment type="similarity">
    <text evidence="3">Belongs to the MoxR family.</text>
</comment>
<dbReference type="Gene3D" id="3.40.50.300">
    <property type="entry name" value="P-loop containing nucleotide triphosphate hydrolases"/>
    <property type="match status" value="1"/>
</dbReference>
<reference evidence="6 7" key="1">
    <citation type="submission" date="2017-11" db="EMBL/GenBank/DDBJ databases">
        <title>Taxonomic description and genome sequences of Spirosoma HA7 sp. nov., isolated from pollen microhabitat of Corylus avellana.</title>
        <authorList>
            <person name="Ambika Manirajan B."/>
            <person name="Suarez C."/>
            <person name="Ratering S."/>
            <person name="Geissler-Plaum R."/>
            <person name="Cardinale M."/>
            <person name="Sylvia S."/>
        </authorList>
    </citation>
    <scope>NUCLEOTIDE SEQUENCE [LARGE SCALE GENOMIC DNA]</scope>
    <source>
        <strain evidence="6 7">HA7</strain>
    </source>
</reference>
<evidence type="ECO:0000256" key="2">
    <source>
        <dbReference type="ARBA" id="ARBA00022840"/>
    </source>
</evidence>
<dbReference type="RefSeq" id="WP_100991436.1">
    <property type="nucleotide sequence ID" value="NZ_CP025096.1"/>
</dbReference>
<dbReference type="InterPro" id="IPR050764">
    <property type="entry name" value="CbbQ/NirQ/NorQ/GpvN"/>
</dbReference>
<dbReference type="Proteomes" id="UP000232883">
    <property type="component" value="Chromosome"/>
</dbReference>
<dbReference type="PANTHER" id="PTHR42759:SF1">
    <property type="entry name" value="MAGNESIUM-CHELATASE SUBUNIT CHLD"/>
    <property type="match status" value="1"/>
</dbReference>
<accession>A0A2K8Z5B1</accession>
<dbReference type="FunFam" id="3.40.50.300:FF:000640">
    <property type="entry name" value="MoxR family ATPase"/>
    <property type="match status" value="1"/>
</dbReference>
<proteinExistence type="inferred from homology"/>
<dbReference type="KEGG" id="spir:CWM47_26230"/>
<protein>
    <submittedName>
        <fullName evidence="6">Magnesium chelatase</fullName>
    </submittedName>
</protein>
<keyword evidence="1" id="KW-0547">Nucleotide-binding</keyword>
<dbReference type="PANTHER" id="PTHR42759">
    <property type="entry name" value="MOXR FAMILY PROTEIN"/>
    <property type="match status" value="1"/>
</dbReference>
<sequence length="324" mass="35641">MDSFQTRIDLTSLTTAVDTIRAEVGKVIIGQHQTVDLLLTALLADGHVLIEGVPGVAKTLTAKLLAKTMSVGFSRIQFTPDLMPSDVLGTSIFIPKTGDFVFRQGPVFSNLVLIDEINRAPAKTQAALFEVMEERQVTNDGTTYSLDEPFMVLATQNPIEQEGTYRLPEAQLDRFLFKIIIGYPAANEEVDILRGHHQRRNLADALDAVNAVLTADQLATLRGLVHQVHVEDKLFEYIAQIVQATRVNKSLYLGASPRASVALLNSAKALATLRGRDFITPEDVQELAAPVLRHRVLLTPEREMEGGTADDIIAQLVQKIEVPR</sequence>
<dbReference type="OrthoDB" id="9808397at2"/>
<dbReference type="PIRSF" id="PIRSF002849">
    <property type="entry name" value="AAA_ATPase_chaperone_MoxR_prd"/>
    <property type="match status" value="1"/>
</dbReference>
<dbReference type="InterPro" id="IPR027417">
    <property type="entry name" value="P-loop_NTPase"/>
</dbReference>
<dbReference type="Pfam" id="PF07726">
    <property type="entry name" value="AAA_3"/>
    <property type="match status" value="1"/>
</dbReference>
<dbReference type="Pfam" id="PF17863">
    <property type="entry name" value="AAA_lid_2"/>
    <property type="match status" value="1"/>
</dbReference>
<dbReference type="EMBL" id="CP025096">
    <property type="protein sequence ID" value="AUD05038.1"/>
    <property type="molecule type" value="Genomic_DNA"/>
</dbReference>
<dbReference type="InterPro" id="IPR011703">
    <property type="entry name" value="ATPase_AAA-3"/>
</dbReference>
<evidence type="ECO:0000313" key="6">
    <source>
        <dbReference type="EMBL" id="AUD05038.1"/>
    </source>
</evidence>
<dbReference type="GO" id="GO:0016887">
    <property type="term" value="F:ATP hydrolysis activity"/>
    <property type="evidence" value="ECO:0007669"/>
    <property type="project" value="InterPro"/>
</dbReference>
<feature type="domain" description="ATPase AAA-3" evidence="4">
    <location>
        <begin position="47"/>
        <end position="177"/>
    </location>
</feature>